<accession>A0A0D3F952</accession>
<dbReference type="Proteomes" id="UP000026960">
    <property type="component" value="Chromosome 2"/>
</dbReference>
<protein>
    <submittedName>
        <fullName evidence="3">Uncharacterized protein</fullName>
    </submittedName>
</protein>
<organism evidence="3">
    <name type="scientific">Oryza barthii</name>
    <dbReference type="NCBI Taxonomy" id="65489"/>
    <lineage>
        <taxon>Eukaryota</taxon>
        <taxon>Viridiplantae</taxon>
        <taxon>Streptophyta</taxon>
        <taxon>Embryophyta</taxon>
        <taxon>Tracheophyta</taxon>
        <taxon>Spermatophyta</taxon>
        <taxon>Magnoliopsida</taxon>
        <taxon>Liliopsida</taxon>
        <taxon>Poales</taxon>
        <taxon>Poaceae</taxon>
        <taxon>BOP clade</taxon>
        <taxon>Oryzoideae</taxon>
        <taxon>Oryzeae</taxon>
        <taxon>Oryzinae</taxon>
        <taxon>Oryza</taxon>
    </lineage>
</organism>
<evidence type="ECO:0000313" key="4">
    <source>
        <dbReference type="Proteomes" id="UP000026960"/>
    </source>
</evidence>
<feature type="signal peptide" evidence="2">
    <location>
        <begin position="1"/>
        <end position="23"/>
    </location>
</feature>
<reference evidence="3" key="1">
    <citation type="journal article" date="2009" name="Rice">
        <title>De Novo Next Generation Sequencing of Plant Genomes.</title>
        <authorList>
            <person name="Rounsley S."/>
            <person name="Marri P.R."/>
            <person name="Yu Y."/>
            <person name="He R."/>
            <person name="Sisneros N."/>
            <person name="Goicoechea J.L."/>
            <person name="Lee S.J."/>
            <person name="Angelova A."/>
            <person name="Kudrna D."/>
            <person name="Luo M."/>
            <person name="Affourtit J."/>
            <person name="Desany B."/>
            <person name="Knight J."/>
            <person name="Niazi F."/>
            <person name="Egholm M."/>
            <person name="Wing R.A."/>
        </authorList>
    </citation>
    <scope>NUCLEOTIDE SEQUENCE [LARGE SCALE GENOMIC DNA]</scope>
    <source>
        <strain evidence="3">cv. IRGC 105608</strain>
    </source>
</reference>
<name>A0A0D3F952_9ORYZ</name>
<reference evidence="3" key="2">
    <citation type="submission" date="2015-03" db="UniProtKB">
        <authorList>
            <consortium name="EnsemblPlants"/>
        </authorList>
    </citation>
    <scope>IDENTIFICATION</scope>
</reference>
<dbReference type="AlphaFoldDB" id="A0A0D3F952"/>
<keyword evidence="4" id="KW-1185">Reference proteome</keyword>
<evidence type="ECO:0000313" key="3">
    <source>
        <dbReference type="EnsemblPlants" id="OBART02G28560.1"/>
    </source>
</evidence>
<dbReference type="HOGENOM" id="CLU_145676_0_0_1"/>
<evidence type="ECO:0000256" key="2">
    <source>
        <dbReference type="SAM" id="SignalP"/>
    </source>
</evidence>
<sequence>MLLLVRVWHSISVLYLTFSWKDGNGILLEKGGEGSVNSKAQLIRSPTSPSNGGEVKSNLLAIQGPTDHAFTPLTVNRRPADRRRMAAAAGDSSEPKASIGAGSCWSPPSTSVSESNEHFVIVRCIRAQFADKRFYKTAKVASQRLGVLLKV</sequence>
<feature type="chain" id="PRO_5002271553" evidence="2">
    <location>
        <begin position="24"/>
        <end position="151"/>
    </location>
</feature>
<dbReference type="Gramene" id="OBART02G28560.1">
    <property type="protein sequence ID" value="OBART02G28560.1"/>
    <property type="gene ID" value="OBART02G28560"/>
</dbReference>
<feature type="region of interest" description="Disordered" evidence="1">
    <location>
        <begin position="71"/>
        <end position="104"/>
    </location>
</feature>
<keyword evidence="2" id="KW-0732">Signal</keyword>
<proteinExistence type="predicted"/>
<dbReference type="EnsemblPlants" id="OBART02G28560.1">
    <property type="protein sequence ID" value="OBART02G28560.1"/>
    <property type="gene ID" value="OBART02G28560"/>
</dbReference>
<evidence type="ECO:0000256" key="1">
    <source>
        <dbReference type="SAM" id="MobiDB-lite"/>
    </source>
</evidence>
<dbReference type="PaxDb" id="65489-OBART02G28560.1"/>